<dbReference type="GO" id="GO:0003677">
    <property type="term" value="F:DNA binding"/>
    <property type="evidence" value="ECO:0007669"/>
    <property type="project" value="InterPro"/>
</dbReference>
<dbReference type="SMART" id="SM00052">
    <property type="entry name" value="EAL"/>
    <property type="match status" value="1"/>
</dbReference>
<gene>
    <name evidence="3" type="ORF">DLM86_03925</name>
</gene>
<evidence type="ECO:0000313" key="4">
    <source>
        <dbReference type="Proteomes" id="UP000247476"/>
    </source>
</evidence>
<evidence type="ECO:0000259" key="1">
    <source>
        <dbReference type="PROSITE" id="PS50883"/>
    </source>
</evidence>
<evidence type="ECO:0000313" key="3">
    <source>
        <dbReference type="EMBL" id="PYI56147.1"/>
    </source>
</evidence>
<keyword evidence="4" id="KW-1185">Reference proteome</keyword>
<feature type="domain" description="EAL" evidence="1">
    <location>
        <begin position="345"/>
        <end position="599"/>
    </location>
</feature>
<dbReference type="CDD" id="cd01949">
    <property type="entry name" value="GGDEF"/>
    <property type="match status" value="1"/>
</dbReference>
<accession>A0A2V5KVM3</accession>
<dbReference type="Gene3D" id="3.20.20.450">
    <property type="entry name" value="EAL domain"/>
    <property type="match status" value="1"/>
</dbReference>
<dbReference type="InterPro" id="IPR007492">
    <property type="entry name" value="LytTR_DNA-bd_dom"/>
</dbReference>
<dbReference type="NCBIfam" id="TIGR00254">
    <property type="entry name" value="GGDEF"/>
    <property type="match status" value="1"/>
</dbReference>
<dbReference type="SMART" id="SM00267">
    <property type="entry name" value="GGDEF"/>
    <property type="match status" value="1"/>
</dbReference>
<reference evidence="3 4" key="1">
    <citation type="submission" date="2018-05" db="EMBL/GenBank/DDBJ databases">
        <title>Paenibacillus flagellatus sp. nov., isolated from selenium mineral soil.</title>
        <authorList>
            <person name="Dai X."/>
        </authorList>
    </citation>
    <scope>NUCLEOTIDE SEQUENCE [LARGE SCALE GENOMIC DNA]</scope>
    <source>
        <strain evidence="3 4">DXL2</strain>
    </source>
</reference>
<dbReference type="Gene3D" id="3.30.70.270">
    <property type="match status" value="1"/>
</dbReference>
<dbReference type="PROSITE" id="PS50887">
    <property type="entry name" value="GGDEF"/>
    <property type="match status" value="1"/>
</dbReference>
<dbReference type="InterPro" id="IPR043128">
    <property type="entry name" value="Rev_trsase/Diguanyl_cyclase"/>
</dbReference>
<dbReference type="InterPro" id="IPR000160">
    <property type="entry name" value="GGDEF_dom"/>
</dbReference>
<name>A0A2V5KVM3_9BACL</name>
<protein>
    <submittedName>
        <fullName evidence="3">Diguanylate cyclase</fullName>
    </submittedName>
</protein>
<dbReference type="AlphaFoldDB" id="A0A2V5KVM3"/>
<dbReference type="InterPro" id="IPR035919">
    <property type="entry name" value="EAL_sf"/>
</dbReference>
<dbReference type="SUPFAM" id="SSF141868">
    <property type="entry name" value="EAL domain-like"/>
    <property type="match status" value="1"/>
</dbReference>
<dbReference type="EMBL" id="QJVJ01000002">
    <property type="protein sequence ID" value="PYI56147.1"/>
    <property type="molecule type" value="Genomic_DNA"/>
</dbReference>
<dbReference type="Pfam" id="PF00990">
    <property type="entry name" value="GGDEF"/>
    <property type="match status" value="1"/>
</dbReference>
<dbReference type="PANTHER" id="PTHR44757">
    <property type="entry name" value="DIGUANYLATE CYCLASE DGCP"/>
    <property type="match status" value="1"/>
</dbReference>
<dbReference type="Proteomes" id="UP000247476">
    <property type="component" value="Unassembled WGS sequence"/>
</dbReference>
<dbReference type="PROSITE" id="PS50883">
    <property type="entry name" value="EAL"/>
    <property type="match status" value="1"/>
</dbReference>
<organism evidence="3 4">
    <name type="scientific">Paenibacillus flagellatus</name>
    <dbReference type="NCBI Taxonomy" id="2211139"/>
    <lineage>
        <taxon>Bacteria</taxon>
        <taxon>Bacillati</taxon>
        <taxon>Bacillota</taxon>
        <taxon>Bacilli</taxon>
        <taxon>Bacillales</taxon>
        <taxon>Paenibacillaceae</taxon>
        <taxon>Paenibacillus</taxon>
    </lineage>
</organism>
<proteinExistence type="predicted"/>
<comment type="caution">
    <text evidence="3">The sequence shown here is derived from an EMBL/GenBank/DDBJ whole genome shotgun (WGS) entry which is preliminary data.</text>
</comment>
<dbReference type="InterPro" id="IPR052155">
    <property type="entry name" value="Biofilm_reg_signaling"/>
</dbReference>
<dbReference type="InterPro" id="IPR001633">
    <property type="entry name" value="EAL_dom"/>
</dbReference>
<dbReference type="FunFam" id="3.30.70.270:FF:000001">
    <property type="entry name" value="Diguanylate cyclase domain protein"/>
    <property type="match status" value="1"/>
</dbReference>
<dbReference type="Pfam" id="PF04397">
    <property type="entry name" value="LytTR"/>
    <property type="match status" value="1"/>
</dbReference>
<sequence>MQKIPVTRDGKKGSDILIISSSDIVKIDKVRDRDYIVHTKSDQYYLDLSLESLEEWLFEDGFRLIDTTNVVNMNHVAEYDSKKGAVFFGDRHLKTTKQASAARIHKEHVENVMEMLRLAKLSKEEEGLRDSTFEKRMKDIADAHGDGRFNRSYSTIRAVSERERAERQIVHMAYHDALTDLPNRLLFHERLKEAFRAAESTGDMLAVLFIDLDRIKVINDTLGHQIGDELLKYWADKLEASVRPQDTVARFGGDEFIILLTGIRHLDEISSFAARIPDLFRDAFSFGEHELYVTASIGISVYPQDGTDADTLIKNADTAMYRAKEQGGNTYQLYRSEMNMRSLERLNLEIDLRKAMDRGEISLHYQPIVDLATGDVYGMEALLRWKHATRGMVSPGEFIPLAEETGLIVPIGNWVLYESCRQNREWTDRGFPPLVVAVNISVNQFQQPGFVQLVQETLERTGLDPKQLCLEITENVAMRNVNSMIETIAKLRELGVQISIDDFGTGYSSLSYLKRFRVHTLKIDQSFIKELTTDEENAAIVTALIAMSHQLNIKALAEGVETKAQLEFLRRFGCDEIQGYLFSTPLPADEFERMMRTRRNLSEVLP</sequence>
<dbReference type="SUPFAM" id="SSF55073">
    <property type="entry name" value="Nucleotide cyclase"/>
    <property type="match status" value="1"/>
</dbReference>
<feature type="domain" description="GGDEF" evidence="2">
    <location>
        <begin position="203"/>
        <end position="336"/>
    </location>
</feature>
<dbReference type="PANTHER" id="PTHR44757:SF2">
    <property type="entry name" value="BIOFILM ARCHITECTURE MAINTENANCE PROTEIN MBAA"/>
    <property type="match status" value="1"/>
</dbReference>
<dbReference type="CDD" id="cd01948">
    <property type="entry name" value="EAL"/>
    <property type="match status" value="1"/>
</dbReference>
<dbReference type="FunFam" id="3.20.20.450:FF:000001">
    <property type="entry name" value="Cyclic di-GMP phosphodiesterase yahA"/>
    <property type="match status" value="1"/>
</dbReference>
<dbReference type="OrthoDB" id="9759607at2"/>
<dbReference type="Gene3D" id="2.40.50.1020">
    <property type="entry name" value="LytTr DNA-binding domain"/>
    <property type="match status" value="1"/>
</dbReference>
<dbReference type="InterPro" id="IPR029787">
    <property type="entry name" value="Nucleotide_cyclase"/>
</dbReference>
<dbReference type="RefSeq" id="WP_110838677.1">
    <property type="nucleotide sequence ID" value="NZ_QJVJ01000002.1"/>
</dbReference>
<dbReference type="Pfam" id="PF00563">
    <property type="entry name" value="EAL"/>
    <property type="match status" value="1"/>
</dbReference>
<evidence type="ECO:0000259" key="2">
    <source>
        <dbReference type="PROSITE" id="PS50887"/>
    </source>
</evidence>